<keyword evidence="3" id="KW-1185">Reference proteome</keyword>
<feature type="chain" id="PRO_5034965097" description="Ricin B lectin domain-containing protein" evidence="1">
    <location>
        <begin position="25"/>
        <end position="170"/>
    </location>
</feature>
<evidence type="ECO:0000313" key="3">
    <source>
        <dbReference type="Proteomes" id="UP000521872"/>
    </source>
</evidence>
<reference evidence="2 3" key="1">
    <citation type="submission" date="2019-12" db="EMBL/GenBank/DDBJ databases">
        <authorList>
            <person name="Floudas D."/>
            <person name="Bentzer J."/>
            <person name="Ahren D."/>
            <person name="Johansson T."/>
            <person name="Persson P."/>
            <person name="Tunlid A."/>
        </authorList>
    </citation>
    <scope>NUCLEOTIDE SEQUENCE [LARGE SCALE GENOMIC DNA]</scope>
    <source>
        <strain evidence="2 3">CBS 102.39</strain>
    </source>
</reference>
<name>A0A8H4VJ49_9AGAR</name>
<organism evidence="2 3">
    <name type="scientific">Agrocybe pediades</name>
    <dbReference type="NCBI Taxonomy" id="84607"/>
    <lineage>
        <taxon>Eukaryota</taxon>
        <taxon>Fungi</taxon>
        <taxon>Dikarya</taxon>
        <taxon>Basidiomycota</taxon>
        <taxon>Agaricomycotina</taxon>
        <taxon>Agaricomycetes</taxon>
        <taxon>Agaricomycetidae</taxon>
        <taxon>Agaricales</taxon>
        <taxon>Agaricineae</taxon>
        <taxon>Strophariaceae</taxon>
        <taxon>Agrocybe</taxon>
    </lineage>
</organism>
<sequence>MAGMLFNALFTYALTGLLGAQVEAFAMSVRQVPCVTLAYGSYTIASEETGWLLRPYHHSHAPPAIVSYQDPPAGQLGVWTLTAAPQNSYFLRNVGENLPVATLDYGGAPQPYTAPESVGAFAFAIQCAGNGTYVIKRPTEDAVWTAAPGAWVKLFGANGDINQRFRFTAV</sequence>
<evidence type="ECO:0000313" key="2">
    <source>
        <dbReference type="EMBL" id="KAF4611577.1"/>
    </source>
</evidence>
<dbReference type="Proteomes" id="UP000521872">
    <property type="component" value="Unassembled WGS sequence"/>
</dbReference>
<accession>A0A8H4VJ49</accession>
<dbReference type="EMBL" id="JAACJL010000057">
    <property type="protein sequence ID" value="KAF4611577.1"/>
    <property type="molecule type" value="Genomic_DNA"/>
</dbReference>
<proteinExistence type="predicted"/>
<dbReference type="InterPro" id="IPR035992">
    <property type="entry name" value="Ricin_B-like_lectins"/>
</dbReference>
<dbReference type="SUPFAM" id="SSF50370">
    <property type="entry name" value="Ricin B-like lectins"/>
    <property type="match status" value="1"/>
</dbReference>
<evidence type="ECO:0000256" key="1">
    <source>
        <dbReference type="SAM" id="SignalP"/>
    </source>
</evidence>
<dbReference type="AlphaFoldDB" id="A0A8H4VJ49"/>
<comment type="caution">
    <text evidence="2">The sequence shown here is derived from an EMBL/GenBank/DDBJ whole genome shotgun (WGS) entry which is preliminary data.</text>
</comment>
<dbReference type="Gene3D" id="2.80.10.50">
    <property type="match status" value="1"/>
</dbReference>
<dbReference type="CDD" id="cd23714">
    <property type="entry name" value="beta-trefoil_Ricin_MtaL"/>
    <property type="match status" value="1"/>
</dbReference>
<keyword evidence="1" id="KW-0732">Signal</keyword>
<evidence type="ECO:0008006" key="4">
    <source>
        <dbReference type="Google" id="ProtNLM"/>
    </source>
</evidence>
<gene>
    <name evidence="2" type="ORF">D9613_003627</name>
</gene>
<protein>
    <recommendedName>
        <fullName evidence="4">Ricin B lectin domain-containing protein</fullName>
    </recommendedName>
</protein>
<feature type="signal peptide" evidence="1">
    <location>
        <begin position="1"/>
        <end position="24"/>
    </location>
</feature>